<evidence type="ECO:0000256" key="3">
    <source>
        <dbReference type="ARBA" id="ARBA00022692"/>
    </source>
</evidence>
<feature type="transmembrane region" description="Helical" evidence="6">
    <location>
        <begin position="298"/>
        <end position="325"/>
    </location>
</feature>
<dbReference type="PANTHER" id="PTHR30287">
    <property type="entry name" value="MEMBRANE COMPONENT OF PREDICTED ABC SUPERFAMILY METABOLITE UPTAKE TRANSPORTER"/>
    <property type="match status" value="1"/>
</dbReference>
<dbReference type="Proteomes" id="UP000242205">
    <property type="component" value="Chromosome"/>
</dbReference>
<evidence type="ECO:0000313" key="8">
    <source>
        <dbReference type="EMBL" id="AUN93770.1"/>
    </source>
</evidence>
<comment type="subcellular location">
    <subcellularLocation>
        <location evidence="1">Cell membrane</location>
        <topology evidence="1">Multi-pass membrane protein</topology>
    </subcellularLocation>
</comment>
<dbReference type="GO" id="GO:0005886">
    <property type="term" value="C:plasma membrane"/>
    <property type="evidence" value="ECO:0007669"/>
    <property type="project" value="UniProtKB-SubCell"/>
</dbReference>
<feature type="domain" description="ABC3 transporter permease C-terminal" evidence="7">
    <location>
        <begin position="257"/>
        <end position="364"/>
    </location>
</feature>
<dbReference type="OrthoDB" id="5292592at2"/>
<sequence>MRMLLELAWRDLRGAGRTLWVLCACLALGVALIAASGGVYRQVGDALLADTRALFGGDVEVRTRAPLSEDTRAWMNAHGTVSRMVEMRTMLMGDGGDAQLVELQAVDAVYPLVGRVELEPTGRLTTVLAPRAGVHGIAIDPLVASRLGLTVGDSIEVGFTAMQVRAITLRQPDRSLRADWRGPPVLILDAALSDTGLLAPGARPEYHYRVVTDRPPDAWREAFVAAHPDSEAELRTFTERNARLGEVLGQLGSGVLLIGFSALFIGGLGVFNSVQAWLQGKLGTLATLRAVGLRDGQLAAMVLLQVGMLAGAASLAGVIVGGALALVGTGVIGERLPLSASAAALIAPLALAWCFGVLTALTFALPALGRALSVSPAALFRGLAGTRTHLPARWRTLTAASGLALTALVVVAMPDARFGAGFILALLVMLALLEALVRGLRALARRLADHPALAGRFAARLALSGLYRRDSPLRPTLLSLGSAMTLLVASTLVVLALLQTIDETVPENASALVFYDIAPTQREGFETLLREAPSLQRHALAPLVLGRLARVGDAVLADSEDARRRMEARDEHKMSHLQDNFDDVVLREGAWWPQDYDGPPVVAMEDREAEQLGLAVGDRLTFDIGGRNLQAELVAIYGQRRFQSRLWLEAIFPDGVLDPFVTRYVGMAWMSPDDALATQNRIAAAQPNVVTVRTAALLTEARTLLGSAAAGLAAIGAVTLAASLLVLVSVVTANRLRQVYLATLLHTLGARLSAIRASLHLEYLLLALLTSSFASLAGGVLATALLRLRIGLEGDIAWWPGALVAVIVATGALALGAHWLMRQLRMSPASLLRAS</sequence>
<dbReference type="InterPro" id="IPR003838">
    <property type="entry name" value="ABC3_permease_C"/>
</dbReference>
<feature type="transmembrane region" description="Helical" evidence="6">
    <location>
        <begin position="345"/>
        <end position="373"/>
    </location>
</feature>
<keyword evidence="4 6" id="KW-1133">Transmembrane helix</keyword>
<feature type="transmembrane region" description="Helical" evidence="6">
    <location>
        <begin position="477"/>
        <end position="498"/>
    </location>
</feature>
<keyword evidence="3 6" id="KW-0812">Transmembrane</keyword>
<proteinExistence type="predicted"/>
<keyword evidence="2" id="KW-1003">Cell membrane</keyword>
<reference evidence="8 9" key="1">
    <citation type="submission" date="2018-01" db="EMBL/GenBank/DDBJ databases">
        <authorList>
            <person name="Fu G.-Y."/>
        </authorList>
    </citation>
    <scope>NUCLEOTIDE SEQUENCE [LARGE SCALE GENOMIC DNA]</scope>
    <source>
        <strain evidence="8 9">SY39</strain>
    </source>
</reference>
<accession>A0A2I6S3D0</accession>
<feature type="transmembrane region" description="Helical" evidence="6">
    <location>
        <begin position="704"/>
        <end position="727"/>
    </location>
</feature>
<keyword evidence="9" id="KW-1185">Reference proteome</keyword>
<dbReference type="PANTHER" id="PTHR30287:SF1">
    <property type="entry name" value="INNER MEMBRANE PROTEIN"/>
    <property type="match status" value="1"/>
</dbReference>
<gene>
    <name evidence="8" type="ORF">C0099_01745</name>
</gene>
<dbReference type="AlphaFoldDB" id="A0A2I6S3D0"/>
<evidence type="ECO:0000259" key="7">
    <source>
        <dbReference type="Pfam" id="PF02687"/>
    </source>
</evidence>
<protein>
    <submittedName>
        <fullName evidence="8">ABC transporter permease</fullName>
    </submittedName>
</protein>
<dbReference type="KEGG" id="atw:C0099_01745"/>
<evidence type="ECO:0000256" key="5">
    <source>
        <dbReference type="ARBA" id="ARBA00023136"/>
    </source>
</evidence>
<feature type="transmembrane region" description="Helical" evidence="6">
    <location>
        <begin position="255"/>
        <end position="278"/>
    </location>
</feature>
<dbReference type="EMBL" id="CP025682">
    <property type="protein sequence ID" value="AUN93770.1"/>
    <property type="molecule type" value="Genomic_DNA"/>
</dbReference>
<dbReference type="InterPro" id="IPR038766">
    <property type="entry name" value="Membrane_comp_ABC_pdt"/>
</dbReference>
<feature type="transmembrane region" description="Helical" evidence="6">
    <location>
        <begin position="798"/>
        <end position="821"/>
    </location>
</feature>
<evidence type="ECO:0000256" key="6">
    <source>
        <dbReference type="SAM" id="Phobius"/>
    </source>
</evidence>
<feature type="transmembrane region" description="Helical" evidence="6">
    <location>
        <begin position="418"/>
        <end position="437"/>
    </location>
</feature>
<evidence type="ECO:0000256" key="1">
    <source>
        <dbReference type="ARBA" id="ARBA00004651"/>
    </source>
</evidence>
<evidence type="ECO:0000256" key="4">
    <source>
        <dbReference type="ARBA" id="ARBA00022989"/>
    </source>
</evidence>
<dbReference type="Pfam" id="PF02687">
    <property type="entry name" value="FtsX"/>
    <property type="match status" value="1"/>
</dbReference>
<feature type="transmembrane region" description="Helical" evidence="6">
    <location>
        <begin position="763"/>
        <end position="786"/>
    </location>
</feature>
<organism evidence="8 9">
    <name type="scientific">Pseudazoarcus pumilus</name>
    <dbReference type="NCBI Taxonomy" id="2067960"/>
    <lineage>
        <taxon>Bacteria</taxon>
        <taxon>Pseudomonadati</taxon>
        <taxon>Pseudomonadota</taxon>
        <taxon>Betaproteobacteria</taxon>
        <taxon>Rhodocyclales</taxon>
        <taxon>Zoogloeaceae</taxon>
        <taxon>Pseudazoarcus</taxon>
    </lineage>
</organism>
<name>A0A2I6S3D0_9RHOO</name>
<keyword evidence="5 6" id="KW-0472">Membrane</keyword>
<feature type="transmembrane region" description="Helical" evidence="6">
    <location>
        <begin position="394"/>
        <end position="412"/>
    </location>
</feature>
<evidence type="ECO:0000256" key="2">
    <source>
        <dbReference type="ARBA" id="ARBA00022475"/>
    </source>
</evidence>
<evidence type="ECO:0000313" key="9">
    <source>
        <dbReference type="Proteomes" id="UP000242205"/>
    </source>
</evidence>